<dbReference type="GeneID" id="53317626"/>
<feature type="domain" description="Baseplate J-like central" evidence="1">
    <location>
        <begin position="133"/>
        <end position="204"/>
    </location>
</feature>
<evidence type="ECO:0000259" key="1">
    <source>
        <dbReference type="Pfam" id="PF26078"/>
    </source>
</evidence>
<dbReference type="InterPro" id="IPR058530">
    <property type="entry name" value="Baseplate_J-like_C"/>
</dbReference>
<accession>A0A145VQJ8</accession>
<evidence type="ECO:0000259" key="2">
    <source>
        <dbReference type="Pfam" id="PF26079"/>
    </source>
</evidence>
<dbReference type="RefSeq" id="WP_066137183.1">
    <property type="nucleotide sequence ID" value="NZ_CP014527.1"/>
</dbReference>
<feature type="domain" description="Baseplate J-like C-terminal" evidence="2">
    <location>
        <begin position="211"/>
        <end position="291"/>
    </location>
</feature>
<proteinExistence type="predicted"/>
<reference evidence="3 4" key="1">
    <citation type="submission" date="2016-02" db="EMBL/GenBank/DDBJ databases">
        <title>Complete Genome of H5569, the type strain of the newly described species Haematospirillium jordaniae.</title>
        <authorList>
            <person name="Nicholson A.C."/>
            <person name="Humrighouse B.W."/>
            <person name="Loparov V."/>
            <person name="McQuiston J.R."/>
        </authorList>
    </citation>
    <scope>NUCLEOTIDE SEQUENCE [LARGE SCALE GENOMIC DNA]</scope>
    <source>
        <strain evidence="3 4">H5569</strain>
        <plasmid evidence="4">Plasmid unnamed 2</plasmid>
    </source>
</reference>
<dbReference type="InterPro" id="IPR014507">
    <property type="entry name" value="Baseplate_assembly_J_pred"/>
</dbReference>
<keyword evidence="3" id="KW-0614">Plasmid</keyword>
<evidence type="ECO:0000313" key="4">
    <source>
        <dbReference type="Proteomes" id="UP000076066"/>
    </source>
</evidence>
<protein>
    <submittedName>
        <fullName evidence="3">Baseplate assembly protein</fullName>
    </submittedName>
</protein>
<dbReference type="InterPro" id="IPR058531">
    <property type="entry name" value="Baseplate_J_M"/>
</dbReference>
<dbReference type="EMBL" id="CP014527">
    <property type="protein sequence ID" value="AMW35841.1"/>
    <property type="molecule type" value="Genomic_DNA"/>
</dbReference>
<geneLocation type="plasmid" evidence="3 4">
    <name>unnamed 2</name>
</geneLocation>
<name>A0A145VQJ8_9PROT</name>
<keyword evidence="4" id="KW-1185">Reference proteome</keyword>
<dbReference type="KEGG" id="hjo:AY555_10735"/>
<dbReference type="AlphaFoldDB" id="A0A145VQJ8"/>
<gene>
    <name evidence="3" type="ORF">AY555_10735</name>
</gene>
<dbReference type="PIRSF" id="PIRSF020481">
    <property type="entry name" value="BAP"/>
    <property type="match status" value="1"/>
</dbReference>
<dbReference type="PANTHER" id="PTHR35862">
    <property type="entry name" value="FELS-2 PROPHAGE PROTEIN"/>
    <property type="match status" value="1"/>
</dbReference>
<evidence type="ECO:0000313" key="3">
    <source>
        <dbReference type="EMBL" id="AMW35841.1"/>
    </source>
</evidence>
<dbReference type="InterPro" id="IPR052726">
    <property type="entry name" value="Phage_Baseplate_Hub"/>
</dbReference>
<dbReference type="OrthoDB" id="9793802at2"/>
<dbReference type="Proteomes" id="UP000076066">
    <property type="component" value="Plasmid unnamed 2"/>
</dbReference>
<dbReference type="PANTHER" id="PTHR35862:SF1">
    <property type="entry name" value="FELS-2 PROPHAGE PROTEIN"/>
    <property type="match status" value="1"/>
</dbReference>
<organism evidence="3 4">
    <name type="scientific">Haematospirillum jordaniae</name>
    <dbReference type="NCBI Taxonomy" id="1549855"/>
    <lineage>
        <taxon>Bacteria</taxon>
        <taxon>Pseudomonadati</taxon>
        <taxon>Pseudomonadota</taxon>
        <taxon>Alphaproteobacteria</taxon>
        <taxon>Rhodospirillales</taxon>
        <taxon>Novispirillaceae</taxon>
        <taxon>Haematospirillum</taxon>
    </lineage>
</organism>
<dbReference type="Pfam" id="PF26079">
    <property type="entry name" value="Baseplate_J_C"/>
    <property type="match status" value="1"/>
</dbReference>
<dbReference type="Pfam" id="PF26078">
    <property type="entry name" value="Baseplate_J_M"/>
    <property type="match status" value="1"/>
</dbReference>
<sequence length="298" mass="32025">MAHGFTAVDLSRLPSPNVVETLDYEAIFSDMLEDLQKRDPVFKALLESDPAYKILEIAAYRELLLRQRVNEAARGVMLAYATGADLDNLGALLGVVRKTLLPGDPKAVPPVLPVLENDDDFRRRIQLAPEGFSTAGPAGAYVFYALTVDGVADASVRSPAPGEVEVTILSRSGNGTADTVLLQGVQDILSSDEIRPLTDKVAVRSATIHEYDINATLYFHPGPGREQALEQARKAIAAAIARPRRLGLDVTLSELYAALHQPGVQRVELTSPQQTITVSAGEAAWCQSITLKDGGVDA</sequence>